<dbReference type="Proteomes" id="UP000555103">
    <property type="component" value="Unassembled WGS sequence"/>
</dbReference>
<dbReference type="EMBL" id="JACIEP010000007">
    <property type="protein sequence ID" value="MBB4036363.1"/>
    <property type="molecule type" value="Genomic_DNA"/>
</dbReference>
<dbReference type="InterPro" id="IPR017853">
    <property type="entry name" value="GH"/>
</dbReference>
<dbReference type="SUPFAM" id="SSF51445">
    <property type="entry name" value="(Trans)glycosidases"/>
    <property type="match status" value="1"/>
</dbReference>
<accession>A0A840CWX6</accession>
<reference evidence="1 2" key="1">
    <citation type="submission" date="2020-08" db="EMBL/GenBank/DDBJ databases">
        <title>Genomic Encyclopedia of Type Strains, Phase IV (KMG-IV): sequencing the most valuable type-strain genomes for metagenomic binning, comparative biology and taxonomic classification.</title>
        <authorList>
            <person name="Goeker M."/>
        </authorList>
    </citation>
    <scope>NUCLEOTIDE SEQUENCE [LARGE SCALE GENOMIC DNA]</scope>
    <source>
        <strain evidence="1 2">DSM 104969</strain>
    </source>
</reference>
<sequence length="124" mass="14044">MFIHWGLYSRAAGQWNGTPSRGGEHFMLSERISLKDYVKIANDFDPVSINAEKCVKPAKQAGLSLLLKLTVEIFFVKREKLYRFIQKKRITDITGSLSKKEGIPLGTPSLINKLFLSYKPVTVI</sequence>
<gene>
    <name evidence="1" type="ORF">GGR21_002265</name>
</gene>
<protein>
    <submittedName>
        <fullName evidence="1">Uncharacterized protein</fullName>
    </submittedName>
</protein>
<keyword evidence="2" id="KW-1185">Reference proteome</keyword>
<dbReference type="Gene3D" id="3.20.20.80">
    <property type="entry name" value="Glycosidases"/>
    <property type="match status" value="1"/>
</dbReference>
<evidence type="ECO:0000313" key="2">
    <source>
        <dbReference type="Proteomes" id="UP000555103"/>
    </source>
</evidence>
<evidence type="ECO:0000313" key="1">
    <source>
        <dbReference type="EMBL" id="MBB4036363.1"/>
    </source>
</evidence>
<name>A0A840CWX6_9BACT</name>
<proteinExistence type="predicted"/>
<organism evidence="1 2">
    <name type="scientific">Dysgonomonas hofstadii</name>
    <dbReference type="NCBI Taxonomy" id="637886"/>
    <lineage>
        <taxon>Bacteria</taxon>
        <taxon>Pseudomonadati</taxon>
        <taxon>Bacteroidota</taxon>
        <taxon>Bacteroidia</taxon>
        <taxon>Bacteroidales</taxon>
        <taxon>Dysgonomonadaceae</taxon>
        <taxon>Dysgonomonas</taxon>
    </lineage>
</organism>
<dbReference type="AlphaFoldDB" id="A0A840CWX6"/>
<comment type="caution">
    <text evidence="1">The sequence shown here is derived from an EMBL/GenBank/DDBJ whole genome shotgun (WGS) entry which is preliminary data.</text>
</comment>